<sequence length="202" mass="22541">MQVAGLQPSRLYQQQWRLNRSKHSGQHLLSTEHAVPSAAMPSALATRPAEELTFAMVDALPRAEGGAELDCLAEALYFEARGETLLGQIAVLEVILNRVDAKKYPDSVCGVIAQGTSSGRKHACQFSYKCDGRKEVFSEKATYERGRKLAKMMLDGRTRDLTDGATHYHTKHVNPSWARRLTKTARYGVHLFYRYPTTIASN</sequence>
<proteinExistence type="predicted"/>
<dbReference type="Pfam" id="PF07486">
    <property type="entry name" value="Hydrolase_2"/>
    <property type="match status" value="1"/>
</dbReference>
<dbReference type="InterPro" id="IPR042047">
    <property type="entry name" value="SleB_dom1"/>
</dbReference>
<dbReference type="AlphaFoldDB" id="A0A6B0TVE3"/>
<organism evidence="2 3">
    <name type="scientific">Oceanomicrobium pacificus</name>
    <dbReference type="NCBI Taxonomy" id="2692916"/>
    <lineage>
        <taxon>Bacteria</taxon>
        <taxon>Pseudomonadati</taxon>
        <taxon>Pseudomonadota</taxon>
        <taxon>Alphaproteobacteria</taxon>
        <taxon>Rhodobacterales</taxon>
        <taxon>Paracoccaceae</taxon>
        <taxon>Oceanomicrobium</taxon>
    </lineage>
</organism>
<dbReference type="EMBL" id="WUWG01000003">
    <property type="protein sequence ID" value="MXU65518.1"/>
    <property type="molecule type" value="Genomic_DNA"/>
</dbReference>
<reference evidence="2 3" key="1">
    <citation type="submission" date="2019-12" db="EMBL/GenBank/DDBJ databases">
        <title>Strain KN286 was isolated from seawater, which was collected from Caroline Seamount in the tropical western Pacific.</title>
        <authorList>
            <person name="Wang Q."/>
        </authorList>
    </citation>
    <scope>NUCLEOTIDE SEQUENCE [LARGE SCALE GENOMIC DNA]</scope>
    <source>
        <strain evidence="2 3">KN286</strain>
    </source>
</reference>
<name>A0A6B0TVE3_9RHOB</name>
<accession>A0A6B0TVE3</accession>
<evidence type="ECO:0000313" key="3">
    <source>
        <dbReference type="Proteomes" id="UP000436016"/>
    </source>
</evidence>
<evidence type="ECO:0000259" key="1">
    <source>
        <dbReference type="Pfam" id="PF07486"/>
    </source>
</evidence>
<comment type="caution">
    <text evidence="2">The sequence shown here is derived from an EMBL/GenBank/DDBJ whole genome shotgun (WGS) entry which is preliminary data.</text>
</comment>
<keyword evidence="3" id="KW-1185">Reference proteome</keyword>
<gene>
    <name evidence="2" type="ORF">GSH16_08660</name>
</gene>
<protein>
    <submittedName>
        <fullName evidence="2">Cell wall hydrolase</fullName>
    </submittedName>
</protein>
<dbReference type="Proteomes" id="UP000436016">
    <property type="component" value="Unassembled WGS sequence"/>
</dbReference>
<dbReference type="GO" id="GO:0016787">
    <property type="term" value="F:hydrolase activity"/>
    <property type="evidence" value="ECO:0007669"/>
    <property type="project" value="UniProtKB-KW"/>
</dbReference>
<dbReference type="Gene3D" id="1.10.10.2520">
    <property type="entry name" value="Cell wall hydrolase SleB, domain 1"/>
    <property type="match status" value="1"/>
</dbReference>
<dbReference type="InterPro" id="IPR011105">
    <property type="entry name" value="Cell_wall_hydrolase_SleB"/>
</dbReference>
<evidence type="ECO:0000313" key="2">
    <source>
        <dbReference type="EMBL" id="MXU65518.1"/>
    </source>
</evidence>
<feature type="domain" description="Cell wall hydrolase SleB" evidence="1">
    <location>
        <begin position="82"/>
        <end position="193"/>
    </location>
</feature>
<keyword evidence="2" id="KW-0378">Hydrolase</keyword>